<evidence type="ECO:0000256" key="6">
    <source>
        <dbReference type="ARBA" id="ARBA00022490"/>
    </source>
</evidence>
<dbReference type="PANTHER" id="PTHR11959:SF1">
    <property type="entry name" value="4-HYDROXYPHENYLPYRUVATE DIOXYGENASE"/>
    <property type="match status" value="1"/>
</dbReference>
<dbReference type="RefSeq" id="WP_133870630.1">
    <property type="nucleotide sequence ID" value="NZ_SOAU01000001.1"/>
</dbReference>
<dbReference type="SUPFAM" id="SSF54593">
    <property type="entry name" value="Glyoxalase/Bleomycin resistance protein/Dihydroxybiphenyl dioxygenase"/>
    <property type="match status" value="1"/>
</dbReference>
<keyword evidence="9" id="KW-0256">Endoplasmic reticulum</keyword>
<dbReference type="GO" id="GO:0006572">
    <property type="term" value="P:L-tyrosine catabolic process"/>
    <property type="evidence" value="ECO:0007669"/>
    <property type="project" value="TreeGrafter"/>
</dbReference>
<evidence type="ECO:0000256" key="14">
    <source>
        <dbReference type="ARBA" id="ARBA00023136"/>
    </source>
</evidence>
<accession>A0A4R7I5W0</accession>
<keyword evidence="10 17" id="KW-0223">Dioxygenase</keyword>
<feature type="binding site" evidence="15">
    <location>
        <position position="179"/>
    </location>
    <ligand>
        <name>Fe cation</name>
        <dbReference type="ChEBI" id="CHEBI:24875"/>
    </ligand>
</feature>
<evidence type="ECO:0000256" key="5">
    <source>
        <dbReference type="ARBA" id="ARBA00011738"/>
    </source>
</evidence>
<dbReference type="PANTHER" id="PTHR11959">
    <property type="entry name" value="4-HYDROXYPHENYLPYRUVATE DIOXYGENASE"/>
    <property type="match status" value="1"/>
</dbReference>
<keyword evidence="6" id="KW-0963">Cytoplasm</keyword>
<dbReference type="InterPro" id="IPR041736">
    <property type="entry name" value="4OHPhenylPyrv_dOase_N"/>
</dbReference>
<dbReference type="OrthoDB" id="9780241at2"/>
<evidence type="ECO:0000259" key="16">
    <source>
        <dbReference type="PROSITE" id="PS51819"/>
    </source>
</evidence>
<dbReference type="InterPro" id="IPR041735">
    <property type="entry name" value="4OHPhenylPyrv_dOase_C"/>
</dbReference>
<evidence type="ECO:0000256" key="4">
    <source>
        <dbReference type="ARBA" id="ARBA00005877"/>
    </source>
</evidence>
<evidence type="ECO:0000256" key="3">
    <source>
        <dbReference type="ARBA" id="ARBA00004496"/>
    </source>
</evidence>
<dbReference type="Proteomes" id="UP000294558">
    <property type="component" value="Unassembled WGS sequence"/>
</dbReference>
<gene>
    <name evidence="17" type="ORF">BDK89_4029</name>
</gene>
<dbReference type="GO" id="GO:0005737">
    <property type="term" value="C:cytoplasm"/>
    <property type="evidence" value="ECO:0007669"/>
    <property type="project" value="UniProtKB-SubCell"/>
</dbReference>
<dbReference type="InterPro" id="IPR037523">
    <property type="entry name" value="VOC_core"/>
</dbReference>
<keyword evidence="8" id="KW-0677">Repeat</keyword>
<evidence type="ECO:0000256" key="8">
    <source>
        <dbReference type="ARBA" id="ARBA00022737"/>
    </source>
</evidence>
<sequence>MTDTAPAATTPAARLTGWDSIEFWVGNARAMAGFLSGSFGFTVTAYAGPETGVADRASYLLEQGNIRLVVTSGLTPESPIWNHVRQHGDGAHDLAFVVDDATATYEAAIARGARPVDEPYELRDDFGVLRLSSVATYGETKHTFVDRRDYAGYYCPGFERDGVPPMPAGPEVGLVDIDHVVGNVEEHHLDEWVSFYEEVMGFTQLRHFDESQIATEFSALRSTVVWNGNNIVMPLNEPAEGRRKSQIQEYIDTYRGPGVQHLAFRTGDIVQSIGSLRARGVRFLEANDAYYDDVTERLGFLDLPWDEIRRLGILVDHEPDGHLLQLFSEPVSDRPTVFVEIIQRGGARGFGEGNFKALFESIEREQERRGNL</sequence>
<dbReference type="EMBL" id="SOAU01000001">
    <property type="protein sequence ID" value="TDT18409.1"/>
    <property type="molecule type" value="Genomic_DNA"/>
</dbReference>
<dbReference type="InterPro" id="IPR004360">
    <property type="entry name" value="Glyas_Fos-R_dOase_dom"/>
</dbReference>
<comment type="caution">
    <text evidence="17">The sequence shown here is derived from an EMBL/GenBank/DDBJ whole genome shotgun (WGS) entry which is preliminary data.</text>
</comment>
<dbReference type="GO" id="GO:0003868">
    <property type="term" value="F:4-hydroxyphenylpyruvate dioxygenase activity"/>
    <property type="evidence" value="ECO:0007669"/>
    <property type="project" value="InterPro"/>
</dbReference>
<feature type="domain" description="VOC" evidence="16">
    <location>
        <begin position="176"/>
        <end position="329"/>
    </location>
</feature>
<evidence type="ECO:0000256" key="1">
    <source>
        <dbReference type="ARBA" id="ARBA00004395"/>
    </source>
</evidence>
<evidence type="ECO:0000256" key="10">
    <source>
        <dbReference type="ARBA" id="ARBA00022964"/>
    </source>
</evidence>
<evidence type="ECO:0000256" key="2">
    <source>
        <dbReference type="ARBA" id="ARBA00004406"/>
    </source>
</evidence>
<proteinExistence type="inferred from homology"/>
<comment type="similarity">
    <text evidence="4">Belongs to the 4HPPD family.</text>
</comment>
<evidence type="ECO:0000313" key="17">
    <source>
        <dbReference type="EMBL" id="TDT18409.1"/>
    </source>
</evidence>
<keyword evidence="17" id="KW-0670">Pyruvate</keyword>
<evidence type="ECO:0000256" key="7">
    <source>
        <dbReference type="ARBA" id="ARBA00022723"/>
    </source>
</evidence>
<dbReference type="GO" id="GO:0042802">
    <property type="term" value="F:identical protein binding"/>
    <property type="evidence" value="ECO:0007669"/>
    <property type="project" value="UniProtKB-ARBA"/>
</dbReference>
<protein>
    <submittedName>
        <fullName evidence="17">4-hydroxyphenylpyruvate dioxygenase</fullName>
    </submittedName>
</protein>
<evidence type="ECO:0000256" key="11">
    <source>
        <dbReference type="ARBA" id="ARBA00023002"/>
    </source>
</evidence>
<dbReference type="InterPro" id="IPR029068">
    <property type="entry name" value="Glyas_Bleomycin-R_OHBP_Dase"/>
</dbReference>
<dbReference type="FunFam" id="3.10.180.10:FF:000022">
    <property type="entry name" value="4-hydroxyphenylpyruvate dioxygenase"/>
    <property type="match status" value="1"/>
</dbReference>
<reference evidence="17 18" key="1">
    <citation type="submission" date="2019-03" db="EMBL/GenBank/DDBJ databases">
        <title>Sequencing the genomes of 1000 actinobacteria strains.</title>
        <authorList>
            <person name="Klenk H.-P."/>
        </authorList>
    </citation>
    <scope>NUCLEOTIDE SEQUENCE [LARGE SCALE GENOMIC DNA]</scope>
    <source>
        <strain evidence="17 18">DSM 18936</strain>
    </source>
</reference>
<comment type="cofactor">
    <cofactor evidence="15">
        <name>Fe cation</name>
        <dbReference type="ChEBI" id="CHEBI:24875"/>
    </cofactor>
    <text evidence="15">Binds 1 Fe cation per subunit.</text>
</comment>
<keyword evidence="12 15" id="KW-0408">Iron</keyword>
<evidence type="ECO:0000256" key="13">
    <source>
        <dbReference type="ARBA" id="ARBA00023034"/>
    </source>
</evidence>
<name>A0A4R7I5W0_9ACTN</name>
<dbReference type="Gene3D" id="3.10.180.10">
    <property type="entry name" value="2,3-Dihydroxybiphenyl 1,2-Dioxygenase, domain 1"/>
    <property type="match status" value="2"/>
</dbReference>
<feature type="binding site" evidence="15">
    <location>
        <position position="340"/>
    </location>
    <ligand>
        <name>Fe cation</name>
        <dbReference type="ChEBI" id="CHEBI:24875"/>
    </ligand>
</feature>
<dbReference type="AlphaFoldDB" id="A0A4R7I5W0"/>
<evidence type="ECO:0000256" key="9">
    <source>
        <dbReference type="ARBA" id="ARBA00022824"/>
    </source>
</evidence>
<keyword evidence="7 15" id="KW-0479">Metal-binding</keyword>
<keyword evidence="13" id="KW-0333">Golgi apparatus</keyword>
<dbReference type="Pfam" id="PF14696">
    <property type="entry name" value="Glyoxalase_5"/>
    <property type="match status" value="1"/>
</dbReference>
<keyword evidence="18" id="KW-1185">Reference proteome</keyword>
<evidence type="ECO:0000256" key="12">
    <source>
        <dbReference type="ARBA" id="ARBA00023004"/>
    </source>
</evidence>
<dbReference type="Pfam" id="PF00903">
    <property type="entry name" value="Glyoxalase"/>
    <property type="match status" value="1"/>
</dbReference>
<comment type="subcellular location">
    <subcellularLocation>
        <location evidence="3">Cytoplasm</location>
    </subcellularLocation>
    <subcellularLocation>
        <location evidence="2">Endoplasmic reticulum membrane</location>
        <topology evidence="2">Peripheral membrane protein</topology>
    </subcellularLocation>
    <subcellularLocation>
        <location evidence="1">Golgi apparatus membrane</location>
        <topology evidence="1">Peripheral membrane protein</topology>
    </subcellularLocation>
</comment>
<evidence type="ECO:0000313" key="18">
    <source>
        <dbReference type="Proteomes" id="UP000294558"/>
    </source>
</evidence>
<dbReference type="NCBIfam" id="TIGR01263">
    <property type="entry name" value="4HPPD"/>
    <property type="match status" value="1"/>
</dbReference>
<dbReference type="CDD" id="cd07250">
    <property type="entry name" value="HPPD_C_like"/>
    <property type="match status" value="1"/>
</dbReference>
<keyword evidence="11" id="KW-0560">Oxidoreductase</keyword>
<dbReference type="InterPro" id="IPR005956">
    <property type="entry name" value="4OHPhenylPyrv_dOase"/>
</dbReference>
<organism evidence="17 18">
    <name type="scientific">Ilumatobacter fluminis</name>
    <dbReference type="NCBI Taxonomy" id="467091"/>
    <lineage>
        <taxon>Bacteria</taxon>
        <taxon>Bacillati</taxon>
        <taxon>Actinomycetota</taxon>
        <taxon>Acidimicrobiia</taxon>
        <taxon>Acidimicrobiales</taxon>
        <taxon>Ilumatobacteraceae</taxon>
        <taxon>Ilumatobacter</taxon>
    </lineage>
</organism>
<dbReference type="CDD" id="cd08342">
    <property type="entry name" value="HPPD_N_like"/>
    <property type="match status" value="1"/>
</dbReference>
<feature type="domain" description="VOC" evidence="16">
    <location>
        <begin position="17"/>
        <end position="147"/>
    </location>
</feature>
<dbReference type="GO" id="GO:0046872">
    <property type="term" value="F:metal ion binding"/>
    <property type="evidence" value="ECO:0007669"/>
    <property type="project" value="UniProtKB-KW"/>
</dbReference>
<keyword evidence="14" id="KW-0472">Membrane</keyword>
<feature type="binding site" evidence="15">
    <location>
        <position position="261"/>
    </location>
    <ligand>
        <name>Fe cation</name>
        <dbReference type="ChEBI" id="CHEBI:24875"/>
    </ligand>
</feature>
<dbReference type="PIRSF" id="PIRSF009283">
    <property type="entry name" value="HPP_dOase"/>
    <property type="match status" value="1"/>
</dbReference>
<evidence type="ECO:0000256" key="15">
    <source>
        <dbReference type="PIRSR" id="PIRSR009283-1"/>
    </source>
</evidence>
<comment type="subunit">
    <text evidence="5">Homodimer.</text>
</comment>
<dbReference type="PROSITE" id="PS51819">
    <property type="entry name" value="VOC"/>
    <property type="match status" value="2"/>
</dbReference>